<evidence type="ECO:0000256" key="3">
    <source>
        <dbReference type="ARBA" id="ARBA00022729"/>
    </source>
</evidence>
<evidence type="ECO:0000256" key="1">
    <source>
        <dbReference type="ARBA" id="ARBA00007257"/>
    </source>
</evidence>
<feature type="transmembrane region" description="Helical" evidence="5">
    <location>
        <begin position="1061"/>
        <end position="1084"/>
    </location>
</feature>
<evidence type="ECO:0000313" key="8">
    <source>
        <dbReference type="Proteomes" id="UP000481598"/>
    </source>
</evidence>
<organism evidence="7 8">
    <name type="scientific">Collinsella aerofaciens</name>
    <dbReference type="NCBI Taxonomy" id="74426"/>
    <lineage>
        <taxon>Bacteria</taxon>
        <taxon>Bacillati</taxon>
        <taxon>Actinomycetota</taxon>
        <taxon>Coriobacteriia</taxon>
        <taxon>Coriobacteriales</taxon>
        <taxon>Coriobacteriaceae</taxon>
        <taxon>Collinsella</taxon>
    </lineage>
</organism>
<dbReference type="InterPro" id="IPR041033">
    <property type="entry name" value="SpaA_PFL_dom_1"/>
</dbReference>
<dbReference type="RefSeq" id="WP_161155695.1">
    <property type="nucleotide sequence ID" value="NZ_WWSY01000005.1"/>
</dbReference>
<accession>A0A6L8RKJ9</accession>
<feature type="region of interest" description="Disordered" evidence="4">
    <location>
        <begin position="788"/>
        <end position="810"/>
    </location>
</feature>
<reference evidence="7 8" key="1">
    <citation type="journal article" date="2019" name="Nat. Med.">
        <title>A library of human gut bacterial isolates paired with longitudinal multiomics data enables mechanistic microbiome research.</title>
        <authorList>
            <person name="Poyet M."/>
            <person name="Groussin M."/>
            <person name="Gibbons S.M."/>
            <person name="Avila-Pacheco J."/>
            <person name="Jiang X."/>
            <person name="Kearney S.M."/>
            <person name="Perrotta A.R."/>
            <person name="Berdy B."/>
            <person name="Zhao S."/>
            <person name="Lieberman T.D."/>
            <person name="Swanson P.K."/>
            <person name="Smith M."/>
            <person name="Roesemann S."/>
            <person name="Alexander J.E."/>
            <person name="Rich S.A."/>
            <person name="Livny J."/>
            <person name="Vlamakis H."/>
            <person name="Clish C."/>
            <person name="Bullock K."/>
            <person name="Deik A."/>
            <person name="Scott J."/>
            <person name="Pierce K.A."/>
            <person name="Xavier R.J."/>
            <person name="Alm E.J."/>
        </authorList>
    </citation>
    <scope>NUCLEOTIDE SEQUENCE [LARGE SCALE GENOMIC DNA]</scope>
    <source>
        <strain evidence="7 8">BIOML-A10</strain>
    </source>
</reference>
<feature type="domain" description="SpaA-like prealbumin fold" evidence="6">
    <location>
        <begin position="619"/>
        <end position="720"/>
    </location>
</feature>
<proteinExistence type="inferred from homology"/>
<keyword evidence="5" id="KW-0812">Transmembrane</keyword>
<dbReference type="PANTHER" id="PTHR36108">
    <property type="entry name" value="COLOSSIN-B-RELATED"/>
    <property type="match status" value="1"/>
</dbReference>
<name>A0A6L8RKJ9_9ACTN</name>
<dbReference type="EMBL" id="WWTB01000005">
    <property type="protein sequence ID" value="MZJ85466.1"/>
    <property type="molecule type" value="Genomic_DNA"/>
</dbReference>
<feature type="region of interest" description="Disordered" evidence="4">
    <location>
        <begin position="46"/>
        <end position="106"/>
    </location>
</feature>
<keyword evidence="2" id="KW-0964">Secreted</keyword>
<comment type="similarity">
    <text evidence="1">Belongs to the serine-aspartate repeat-containing protein (SDr) family.</text>
</comment>
<evidence type="ECO:0000313" key="7">
    <source>
        <dbReference type="EMBL" id="MZJ85466.1"/>
    </source>
</evidence>
<dbReference type="GO" id="GO:0005975">
    <property type="term" value="P:carbohydrate metabolic process"/>
    <property type="evidence" value="ECO:0007669"/>
    <property type="project" value="UniProtKB-ARBA"/>
</dbReference>
<evidence type="ECO:0000259" key="6">
    <source>
        <dbReference type="Pfam" id="PF17802"/>
    </source>
</evidence>
<dbReference type="InterPro" id="IPR013783">
    <property type="entry name" value="Ig-like_fold"/>
</dbReference>
<protein>
    <recommendedName>
        <fullName evidence="6">SpaA-like prealbumin fold domain-containing protein</fullName>
    </recommendedName>
</protein>
<feature type="compositionally biased region" description="Acidic residues" evidence="4">
    <location>
        <begin position="72"/>
        <end position="86"/>
    </location>
</feature>
<keyword evidence="3" id="KW-0732">Signal</keyword>
<comment type="caution">
    <text evidence="7">The sequence shown here is derived from an EMBL/GenBank/DDBJ whole genome shotgun (WGS) entry which is preliminary data.</text>
</comment>
<keyword evidence="5" id="KW-0472">Membrane</keyword>
<dbReference type="Pfam" id="PF17802">
    <property type="entry name" value="SpaA"/>
    <property type="match status" value="2"/>
</dbReference>
<gene>
    <name evidence="7" type="ORF">GT635_03160</name>
</gene>
<dbReference type="PANTHER" id="PTHR36108:SF13">
    <property type="entry name" value="COLOSSIN-B-RELATED"/>
    <property type="match status" value="1"/>
</dbReference>
<dbReference type="Proteomes" id="UP000481598">
    <property type="component" value="Unassembled WGS sequence"/>
</dbReference>
<feature type="domain" description="SpaA-like prealbumin fold" evidence="6">
    <location>
        <begin position="755"/>
        <end position="858"/>
    </location>
</feature>
<evidence type="ECO:0000256" key="2">
    <source>
        <dbReference type="ARBA" id="ARBA00022525"/>
    </source>
</evidence>
<feature type="compositionally biased region" description="Low complexity" evidence="4">
    <location>
        <begin position="87"/>
        <end position="106"/>
    </location>
</feature>
<evidence type="ECO:0000256" key="5">
    <source>
        <dbReference type="SAM" id="Phobius"/>
    </source>
</evidence>
<sequence>MKANSDKSKQSNKATRRVLAGVLCGASVLSLVLSLVMPPISQAIANDAQTDSTEETVMGGGSSSESAAVDNTSEDAENQNSDETDAGEAGSSNSAEQAQSANAASARATATVGPGIYVPTSIGIGTNIGSSTPDPGVATFVGRDMYVGGKPADPSYLTRDNVAGSYAVEAEGLTVVQGKLALNPLKESWPYTDGNNNTSGAGFRFGTVGFGAQFRPSAGSVVLAVAGLSNATSIKEIQVGTSEPASASVGAWNKGAWVGRQKSSHNAEAIGYDYTAAIAGNRTTWMNNADRQSVVKMQGDWSDDGLFTGNDDGASIMSSINGKNYTNFLDSEVKAKISTPLAKLKPTGSCTVDVAEENSNYTIAKYNKDSRATYGLKFDNSIKKFNRKTSYTDVTGNSVSGEVTLVNNEKLITFTGDADDSGKGSSLQVFNLKASDLTNSYKGTIYRGVDFSFNKIPVGASVVVNIIDEEGTPVEFNTGWRFWWNGEEISRGYESGSNDKTKSEYSIAAQSILWNFATAKQVTIRGGMALEGIGGDGKWTDDDPAAAMLGSIVVPNGSFEDHVTTNGRVYVGDDFQMYNPTVAWNFGDIEGDSASVIDMDQERHNFPWSGTYTPDGSAVAWGKVDAADDTTPLAGSEWAIYASKNDAENDWDRIVSIVDNGTNDSDSTVGTIQYDYLNQKATIGDTSDTNYFTYYIREVKAPEGYQKSDTVYYATMNNTGEKPNYVQGYVDENGNNVSFENNPKGAIPNTKIITGTVSWTKVEEGDKGYTPLAGSEWKLAKLGADGTTEAQSRTVSDQSDSSETTWADTDDTNGKFTLAGLLPGTYTLTETQAPFGYELNKNTYKFTVDSTNGSITWKENGQPSIVSGTTYISDKCSATSVKIPVTKSVRNTDWPKDDEGSYVPFEFSIVATGDYAAKAPMPEAPKISVAPKAGETDAAKLNNITATFGAMTFNKSHLSTEAGTNKDYAKTYTYTVKEVAPTTGAIDKLRYSKAEYQVAVTVKAVMDETTGKYSGLTTSTTVTQVKDDMGNTVSNTIGKDAAPNAIPASTFTNTYSTSLPLSGMSGVTLTYLAGAAVLCAAAAWMHIRRKANAKGGERRE</sequence>
<keyword evidence="5" id="KW-1133">Transmembrane helix</keyword>
<evidence type="ECO:0000256" key="4">
    <source>
        <dbReference type="SAM" id="MobiDB-lite"/>
    </source>
</evidence>
<dbReference type="Gene3D" id="2.60.40.10">
    <property type="entry name" value="Immunoglobulins"/>
    <property type="match status" value="2"/>
</dbReference>
<dbReference type="AlphaFoldDB" id="A0A6L8RKJ9"/>
<feature type="compositionally biased region" description="Polar residues" evidence="4">
    <location>
        <begin position="788"/>
        <end position="807"/>
    </location>
</feature>